<name>A0AAD8KF53_TARER</name>
<feature type="region of interest" description="Disordered" evidence="1">
    <location>
        <begin position="81"/>
        <end position="108"/>
    </location>
</feature>
<organism evidence="2 3">
    <name type="scientific">Tagetes erecta</name>
    <name type="common">African marigold</name>
    <dbReference type="NCBI Taxonomy" id="13708"/>
    <lineage>
        <taxon>Eukaryota</taxon>
        <taxon>Viridiplantae</taxon>
        <taxon>Streptophyta</taxon>
        <taxon>Embryophyta</taxon>
        <taxon>Tracheophyta</taxon>
        <taxon>Spermatophyta</taxon>
        <taxon>Magnoliopsida</taxon>
        <taxon>eudicotyledons</taxon>
        <taxon>Gunneridae</taxon>
        <taxon>Pentapetalae</taxon>
        <taxon>asterids</taxon>
        <taxon>campanulids</taxon>
        <taxon>Asterales</taxon>
        <taxon>Asteraceae</taxon>
        <taxon>Asteroideae</taxon>
        <taxon>Heliantheae alliance</taxon>
        <taxon>Tageteae</taxon>
        <taxon>Tagetes</taxon>
    </lineage>
</organism>
<dbReference type="Proteomes" id="UP001229421">
    <property type="component" value="Unassembled WGS sequence"/>
</dbReference>
<keyword evidence="3" id="KW-1185">Reference proteome</keyword>
<sequence>MGLKLHDDTLQPPRVYVSLRSPRRYAQENLSDFLKLERGLIIRVTCCLVYKNCTNPLCHIHFPFLPSFFFSLSLFQPSPQQPQTTFFNPSDATTTNNINQNTQDLIDS</sequence>
<dbReference type="AlphaFoldDB" id="A0AAD8KF53"/>
<evidence type="ECO:0000313" key="3">
    <source>
        <dbReference type="Proteomes" id="UP001229421"/>
    </source>
</evidence>
<evidence type="ECO:0000256" key="1">
    <source>
        <dbReference type="SAM" id="MobiDB-lite"/>
    </source>
</evidence>
<proteinExistence type="predicted"/>
<gene>
    <name evidence="2" type="ORF">QVD17_23982</name>
</gene>
<comment type="caution">
    <text evidence="2">The sequence shown here is derived from an EMBL/GenBank/DDBJ whole genome shotgun (WGS) entry which is preliminary data.</text>
</comment>
<accession>A0AAD8KF53</accession>
<reference evidence="2" key="1">
    <citation type="journal article" date="2023" name="bioRxiv">
        <title>Improved chromosome-level genome assembly for marigold (Tagetes erecta).</title>
        <authorList>
            <person name="Jiang F."/>
            <person name="Yuan L."/>
            <person name="Wang S."/>
            <person name="Wang H."/>
            <person name="Xu D."/>
            <person name="Wang A."/>
            <person name="Fan W."/>
        </authorList>
    </citation>
    <scope>NUCLEOTIDE SEQUENCE</scope>
    <source>
        <strain evidence="2">WSJ</strain>
        <tissue evidence="2">Leaf</tissue>
    </source>
</reference>
<protein>
    <submittedName>
        <fullName evidence="2">Uncharacterized protein</fullName>
    </submittedName>
</protein>
<dbReference type="EMBL" id="JAUHHV010000006">
    <property type="protein sequence ID" value="KAK1421554.1"/>
    <property type="molecule type" value="Genomic_DNA"/>
</dbReference>
<evidence type="ECO:0000313" key="2">
    <source>
        <dbReference type="EMBL" id="KAK1421554.1"/>
    </source>
</evidence>